<proteinExistence type="inferred from homology"/>
<dbReference type="Gene3D" id="3.20.20.80">
    <property type="entry name" value="Glycosidases"/>
    <property type="match status" value="1"/>
</dbReference>
<accession>O06843</accession>
<dbReference type="SUPFAM" id="SSF51445">
    <property type="entry name" value="(Trans)glycosidases"/>
    <property type="match status" value="1"/>
</dbReference>
<evidence type="ECO:0000256" key="2">
    <source>
        <dbReference type="ARBA" id="ARBA00023295"/>
    </source>
</evidence>
<protein>
    <submittedName>
        <fullName evidence="5">Mannanase</fullName>
    </submittedName>
</protein>
<dbReference type="InterPro" id="IPR017853">
    <property type="entry name" value="GH"/>
</dbReference>
<dbReference type="CAZy" id="GH26">
    <property type="family name" value="Glycoside Hydrolase Family 26"/>
</dbReference>
<feature type="domain" description="GH26" evidence="4">
    <location>
        <begin position="37"/>
        <end position="340"/>
    </location>
</feature>
<name>O06843_SEGBR</name>
<dbReference type="PROSITE" id="PS51764">
    <property type="entry name" value="GH26"/>
    <property type="match status" value="1"/>
</dbReference>
<evidence type="ECO:0000259" key="4">
    <source>
        <dbReference type="PROSITE" id="PS51764"/>
    </source>
</evidence>
<evidence type="ECO:0000256" key="1">
    <source>
        <dbReference type="ARBA" id="ARBA00022801"/>
    </source>
</evidence>
<organism evidence="5">
    <name type="scientific">Segatella bryantii</name>
    <name type="common">Prevotella bryantii</name>
    <dbReference type="NCBI Taxonomy" id="77095"/>
    <lineage>
        <taxon>Bacteria</taxon>
        <taxon>Pseudomonadati</taxon>
        <taxon>Bacteroidota</taxon>
        <taxon>Bacteroidia</taxon>
        <taxon>Bacteroidales</taxon>
        <taxon>Prevotellaceae</taxon>
        <taxon>Segatella</taxon>
    </lineage>
</organism>
<dbReference type="PROSITE" id="PS51257">
    <property type="entry name" value="PROKAR_LIPOPROTEIN"/>
    <property type="match status" value="1"/>
</dbReference>
<keyword evidence="2" id="KW-0326">Glycosidase</keyword>
<evidence type="ECO:0000256" key="3">
    <source>
        <dbReference type="PROSITE-ProRule" id="PRU01100"/>
    </source>
</evidence>
<evidence type="ECO:0000313" key="5">
    <source>
        <dbReference type="EMBL" id="AAC97597.1"/>
    </source>
</evidence>
<sequence length="349" mass="39932">MKIKSIFCLLVVAFFMVSCRHHERKSYDEMGSNGLTTRTENLQTNLRTFMNKGVMIGQIYDSLKGIGWKDKSHHSNMFSICDDYAAVGGYELMGVEKGCKVNRDGERFDVIRKDILRLCKRGGLIILPWTAPDFDENEDMLDEYVKQLTKYLDSLQDGYGIKAPVVLCLYPLDGKSWYTQLSAGDYKSHCDKTIDKLHKAEVTNTIYGFSFSQMISREKINQYISDDIDVINYSLISQTKNVESYRTNFHKMLQVLTSVAPERYMVPGLTTGIEGIPDSVYFTGTILSAIQKYRLSYIMFGANYGDSKEGHYCVPYPGMNNAVISDFVKMYNDDKTIFLKHLNGLYLKY</sequence>
<dbReference type="InterPro" id="IPR022790">
    <property type="entry name" value="GH26_dom"/>
</dbReference>
<dbReference type="GO" id="GO:0004553">
    <property type="term" value="F:hydrolase activity, hydrolyzing O-glycosyl compounds"/>
    <property type="evidence" value="ECO:0007669"/>
    <property type="project" value="InterPro"/>
</dbReference>
<dbReference type="AlphaFoldDB" id="O06843"/>
<comment type="similarity">
    <text evidence="3">Belongs to the glycosyl hydrolase 26 family.</text>
</comment>
<dbReference type="EMBL" id="U96771">
    <property type="protein sequence ID" value="AAC97597.1"/>
    <property type="molecule type" value="Genomic_DNA"/>
</dbReference>
<reference evidence="5" key="1">
    <citation type="journal article" date="1997" name="Curr. Microbiol.">
        <title>A Prevotella ruminicola B(1)4 operon encoding extracellular polysaccharide hydrolases.</title>
        <authorList>
            <person name="Gardner R.G."/>
            <person name="Wells J.E."/>
            <person name="Fields M.W."/>
            <person name="Wilson D.B."/>
            <person name="Russell J.B."/>
        </authorList>
    </citation>
    <scope>NUCLEOTIDE SEQUENCE</scope>
    <source>
        <strain evidence="5">B14</strain>
    </source>
</reference>
<keyword evidence="1" id="KW-0378">Hydrolase</keyword>
<comment type="caution">
    <text evidence="3">Lacks conserved residue(s) required for the propagation of feature annotation.</text>
</comment>